<dbReference type="InterPro" id="IPR001611">
    <property type="entry name" value="Leu-rich_rpt"/>
</dbReference>
<feature type="region of interest" description="Disordered" evidence="1">
    <location>
        <begin position="338"/>
        <end position="376"/>
    </location>
</feature>
<dbReference type="Gene3D" id="3.80.10.10">
    <property type="entry name" value="Ribonuclease Inhibitor"/>
    <property type="match status" value="1"/>
</dbReference>
<feature type="compositionally biased region" description="Basic and acidic residues" evidence="1">
    <location>
        <begin position="100"/>
        <end position="124"/>
    </location>
</feature>
<feature type="transmembrane region" description="Helical" evidence="2">
    <location>
        <begin position="301"/>
        <end position="327"/>
    </location>
</feature>
<dbReference type="EMBL" id="KE663643">
    <property type="protein sequence ID" value="ERE91128.1"/>
    <property type="molecule type" value="Genomic_DNA"/>
</dbReference>
<feature type="region of interest" description="Disordered" evidence="1">
    <location>
        <begin position="48"/>
        <end position="133"/>
    </location>
</feature>
<dbReference type="AlphaFoldDB" id="A0A061IQB5"/>
<organism evidence="3 4">
    <name type="scientific">Cricetulus griseus</name>
    <name type="common">Chinese hamster</name>
    <name type="synonym">Cricetulus barabensis griseus</name>
    <dbReference type="NCBI Taxonomy" id="10029"/>
    <lineage>
        <taxon>Eukaryota</taxon>
        <taxon>Metazoa</taxon>
        <taxon>Chordata</taxon>
        <taxon>Craniata</taxon>
        <taxon>Vertebrata</taxon>
        <taxon>Euteleostomi</taxon>
        <taxon>Mammalia</taxon>
        <taxon>Eutheria</taxon>
        <taxon>Euarchontoglires</taxon>
        <taxon>Glires</taxon>
        <taxon>Rodentia</taxon>
        <taxon>Myomorpha</taxon>
        <taxon>Muroidea</taxon>
        <taxon>Cricetidae</taxon>
        <taxon>Cricetinae</taxon>
        <taxon>Cricetulus</taxon>
    </lineage>
</organism>
<sequence length="398" mass="43053">MGGDGRVHQKSRRAPVWRTAALQAAAAPSSALPLDPANASLVTISDSWRHSGGHSTGERNRVDSAAPPSCFEPRSGGERQVDQSQQLGLGAKGNLNPDSRPPEAFDTTKARRERRGDHRVRSPSDTRVPTQVSRMGATRTRLLWSCLLLLLALLHESGSQDLTCMVSPSNVDWTETFNDTCLNFSGLGLSLPRTQPLQASHLQVLDLSRNGLQGLPGVFFANLGKLQTLIVTHNPLAIVDQSLALRCDLELRADCSCGLASWHDIRWNNCSGEQELLCLHPDTGAPRNLSTFLQASCPLRLAPGIIGALVAGTVFLAMVVSGSVLAWRLRRHQGASIQGLSKDQSSHNVPRQVTDFHPRHSSQPLGPKALDTNSDGSTLDYENVFIGELDEDCPWAAP</sequence>
<evidence type="ECO:0000313" key="3">
    <source>
        <dbReference type="EMBL" id="ERE91128.1"/>
    </source>
</evidence>
<dbReference type="PANTHER" id="PTHR20878:SF0">
    <property type="entry name" value="LEUCINE-RICH REPEAT-CONTAINING PROTEIN 25"/>
    <property type="match status" value="1"/>
</dbReference>
<proteinExistence type="predicted"/>
<evidence type="ECO:0000256" key="1">
    <source>
        <dbReference type="SAM" id="MobiDB-lite"/>
    </source>
</evidence>
<dbReference type="PROSITE" id="PS51450">
    <property type="entry name" value="LRR"/>
    <property type="match status" value="1"/>
</dbReference>
<keyword evidence="2" id="KW-1133">Transmembrane helix</keyword>
<dbReference type="PANTHER" id="PTHR20878">
    <property type="entry name" value="LEUCINE-RICH REPEAT CONTAINING PROTEIN 25"/>
    <property type="match status" value="1"/>
</dbReference>
<keyword evidence="2" id="KW-0472">Membrane</keyword>
<keyword evidence="2" id="KW-0812">Transmembrane</keyword>
<feature type="compositionally biased region" description="Polar residues" evidence="1">
    <location>
        <begin position="338"/>
        <end position="351"/>
    </location>
</feature>
<reference evidence="4" key="1">
    <citation type="journal article" date="2013" name="Nat. Biotechnol.">
        <title>Chinese hamster genome sequenced from sorted chromosomes.</title>
        <authorList>
            <person name="Brinkrolf K."/>
            <person name="Rupp O."/>
            <person name="Laux H."/>
            <person name="Kollin F."/>
            <person name="Ernst W."/>
            <person name="Linke B."/>
            <person name="Kofler R."/>
            <person name="Romand S."/>
            <person name="Hesse F."/>
            <person name="Budach W.E."/>
            <person name="Galosy S."/>
            <person name="Muller D."/>
            <person name="Noll T."/>
            <person name="Wienberg J."/>
            <person name="Jostock T."/>
            <person name="Leonard M."/>
            <person name="Grillari J."/>
            <person name="Tauch A."/>
            <person name="Goesmann A."/>
            <person name="Helk B."/>
            <person name="Mott J.E."/>
            <person name="Puhler A."/>
            <person name="Borth N."/>
        </authorList>
    </citation>
    <scope>NUCLEOTIDE SEQUENCE [LARGE SCALE GENOMIC DNA]</scope>
    <source>
        <strain evidence="4">17A/GY</strain>
    </source>
</reference>
<gene>
    <name evidence="3" type="ORF">H671_1g1138</name>
</gene>
<dbReference type="InterPro" id="IPR032675">
    <property type="entry name" value="LRR_dom_sf"/>
</dbReference>
<protein>
    <submittedName>
        <fullName evidence="3">Leucine-rich repeat-containing protein 25</fullName>
    </submittedName>
</protein>
<dbReference type="Pfam" id="PF13855">
    <property type="entry name" value="LRR_8"/>
    <property type="match status" value="1"/>
</dbReference>
<name>A0A061IQB5_CRIGR</name>
<dbReference type="SUPFAM" id="SSF52058">
    <property type="entry name" value="L domain-like"/>
    <property type="match status" value="1"/>
</dbReference>
<evidence type="ECO:0000313" key="4">
    <source>
        <dbReference type="Proteomes" id="UP000030759"/>
    </source>
</evidence>
<feature type="non-terminal residue" evidence="3">
    <location>
        <position position="398"/>
    </location>
</feature>
<dbReference type="Proteomes" id="UP000030759">
    <property type="component" value="Unassembled WGS sequence"/>
</dbReference>
<dbReference type="InterPro" id="IPR039243">
    <property type="entry name" value="LRRC25"/>
</dbReference>
<accession>A0A061IQB5</accession>
<evidence type="ECO:0000256" key="2">
    <source>
        <dbReference type="SAM" id="Phobius"/>
    </source>
</evidence>